<evidence type="ECO:0000259" key="5">
    <source>
        <dbReference type="SMART" id="SM00043"/>
    </source>
</evidence>
<dbReference type="InterPro" id="IPR027214">
    <property type="entry name" value="Cystatin"/>
</dbReference>
<evidence type="ECO:0000256" key="2">
    <source>
        <dbReference type="ARBA" id="ARBA00022690"/>
    </source>
</evidence>
<evidence type="ECO:0000256" key="3">
    <source>
        <dbReference type="ARBA" id="ARBA00022704"/>
    </source>
</evidence>
<feature type="chain" id="PRO_5023976087" description="Cysteine proteinase inhibitor" evidence="4">
    <location>
        <begin position="24"/>
        <end position="139"/>
    </location>
</feature>
<evidence type="ECO:0000256" key="4">
    <source>
        <dbReference type="RuleBase" id="RU362130"/>
    </source>
</evidence>
<dbReference type="Proteomes" id="UP000324897">
    <property type="component" value="Unassembled WGS sequence"/>
</dbReference>
<dbReference type="PANTHER" id="PTHR11413:SF110">
    <property type="entry name" value="CYSTEINE PROTEINASE INHIBITOR 6"/>
    <property type="match status" value="1"/>
</dbReference>
<keyword evidence="2 4" id="KW-0646">Protease inhibitor</keyword>
<dbReference type="SMART" id="SM00043">
    <property type="entry name" value="CY"/>
    <property type="match status" value="1"/>
</dbReference>
<dbReference type="OrthoDB" id="1908104at2759"/>
<keyword evidence="4" id="KW-0732">Signal</keyword>
<reference evidence="6 7" key="1">
    <citation type="journal article" date="2019" name="Sci. Rep.">
        <title>A high-quality genome of Eragrostis curvula grass provides insights into Poaceae evolution and supports new strategies to enhance forage quality.</title>
        <authorList>
            <person name="Carballo J."/>
            <person name="Santos B.A.C.M."/>
            <person name="Zappacosta D."/>
            <person name="Garbus I."/>
            <person name="Selva J.P."/>
            <person name="Gallo C.A."/>
            <person name="Diaz A."/>
            <person name="Albertini E."/>
            <person name="Caccamo M."/>
            <person name="Echenique V."/>
        </authorList>
    </citation>
    <scope>NUCLEOTIDE SEQUENCE [LARGE SCALE GENOMIC DNA]</scope>
    <source>
        <strain evidence="7">cv. Victoria</strain>
        <tissue evidence="6">Leaf</tissue>
    </source>
</reference>
<dbReference type="CDD" id="cd00042">
    <property type="entry name" value="CY"/>
    <property type="match status" value="1"/>
</dbReference>
<sequence>MRKYRVLGLVAALLVLLALVVSSTRIAEQEGEEQAAMADGEPVVGGVQDAPAGTDNDLHVNDLARFAVEEHNKNSNALLQFEKVAKVKQQVVAGTMYYFTIEVKDGEVKKLYEAKVWEKPWMNFKELQEFKPAEEGSSA</sequence>
<organism evidence="6 7">
    <name type="scientific">Eragrostis curvula</name>
    <name type="common">weeping love grass</name>
    <dbReference type="NCBI Taxonomy" id="38414"/>
    <lineage>
        <taxon>Eukaryota</taxon>
        <taxon>Viridiplantae</taxon>
        <taxon>Streptophyta</taxon>
        <taxon>Embryophyta</taxon>
        <taxon>Tracheophyta</taxon>
        <taxon>Spermatophyta</taxon>
        <taxon>Magnoliopsida</taxon>
        <taxon>Liliopsida</taxon>
        <taxon>Poales</taxon>
        <taxon>Poaceae</taxon>
        <taxon>PACMAD clade</taxon>
        <taxon>Chloridoideae</taxon>
        <taxon>Eragrostideae</taxon>
        <taxon>Eragrostidinae</taxon>
        <taxon>Eragrostis</taxon>
    </lineage>
</organism>
<proteinExistence type="inferred from homology"/>
<dbReference type="InterPro" id="IPR018073">
    <property type="entry name" value="Prot_inh_cystat_CS"/>
</dbReference>
<dbReference type="Pfam" id="PF16845">
    <property type="entry name" value="SQAPI"/>
    <property type="match status" value="1"/>
</dbReference>
<dbReference type="AlphaFoldDB" id="A0A5J9VFQ2"/>
<dbReference type="InterPro" id="IPR000010">
    <property type="entry name" value="Cystatin_dom"/>
</dbReference>
<evidence type="ECO:0000313" key="6">
    <source>
        <dbReference type="EMBL" id="TVU34795.1"/>
    </source>
</evidence>
<gene>
    <name evidence="6" type="ORF">EJB05_16647</name>
</gene>
<dbReference type="SUPFAM" id="SSF54403">
    <property type="entry name" value="Cystatin/monellin"/>
    <property type="match status" value="1"/>
</dbReference>
<accession>A0A5J9VFQ2</accession>
<dbReference type="Gramene" id="TVU34795">
    <property type="protein sequence ID" value="TVU34795"/>
    <property type="gene ID" value="EJB05_16647"/>
</dbReference>
<feature type="domain" description="Cystatin" evidence="5">
    <location>
        <begin position="42"/>
        <end position="133"/>
    </location>
</feature>
<dbReference type="InterPro" id="IPR046350">
    <property type="entry name" value="Cystatin_sf"/>
</dbReference>
<keyword evidence="3 4" id="KW-0789">Thiol protease inhibitor</keyword>
<evidence type="ECO:0000256" key="1">
    <source>
        <dbReference type="ARBA" id="ARBA00007233"/>
    </source>
</evidence>
<evidence type="ECO:0000313" key="7">
    <source>
        <dbReference type="Proteomes" id="UP000324897"/>
    </source>
</evidence>
<keyword evidence="7" id="KW-1185">Reference proteome</keyword>
<dbReference type="EMBL" id="RWGY01000009">
    <property type="protein sequence ID" value="TVU34795.1"/>
    <property type="molecule type" value="Genomic_DNA"/>
</dbReference>
<dbReference type="PROSITE" id="PS00287">
    <property type="entry name" value="CYSTATIN"/>
    <property type="match status" value="1"/>
</dbReference>
<protein>
    <recommendedName>
        <fullName evidence="4">Cysteine proteinase inhibitor</fullName>
    </recommendedName>
</protein>
<comment type="similarity">
    <text evidence="1 4">Belongs to the cystatin family. Phytocystatin subfamily.</text>
</comment>
<dbReference type="Gene3D" id="3.10.450.10">
    <property type="match status" value="1"/>
</dbReference>
<comment type="caution">
    <text evidence="6">The sequence shown here is derived from an EMBL/GenBank/DDBJ whole genome shotgun (WGS) entry which is preliminary data.</text>
</comment>
<dbReference type="GO" id="GO:0004869">
    <property type="term" value="F:cysteine-type endopeptidase inhibitor activity"/>
    <property type="evidence" value="ECO:0007669"/>
    <property type="project" value="UniProtKB-KW"/>
</dbReference>
<feature type="signal peptide" evidence="4">
    <location>
        <begin position="1"/>
        <end position="23"/>
    </location>
</feature>
<dbReference type="PANTHER" id="PTHR11413">
    <property type="entry name" value="CYSTATIN FAMILY MEMBER"/>
    <property type="match status" value="1"/>
</dbReference>
<name>A0A5J9VFQ2_9POAL</name>